<evidence type="ECO:0000313" key="2">
    <source>
        <dbReference type="EMBL" id="KAG8176334.1"/>
    </source>
</evidence>
<reference evidence="2 3" key="1">
    <citation type="journal article" date="2022" name="Nat. Ecol. Evol.">
        <title>A masculinizing supergene underlies an exaggerated male reproductive morph in a spider.</title>
        <authorList>
            <person name="Hendrickx F."/>
            <person name="De Corte Z."/>
            <person name="Sonet G."/>
            <person name="Van Belleghem S.M."/>
            <person name="Kostlbacher S."/>
            <person name="Vangestel C."/>
        </authorList>
    </citation>
    <scope>NUCLEOTIDE SEQUENCE [LARGE SCALE GENOMIC DNA]</scope>
    <source>
        <strain evidence="2">W744_W776</strain>
    </source>
</reference>
<dbReference type="Proteomes" id="UP000827092">
    <property type="component" value="Unassembled WGS sequence"/>
</dbReference>
<protein>
    <submittedName>
        <fullName evidence="2">Uncharacterized protein</fullName>
    </submittedName>
</protein>
<evidence type="ECO:0000256" key="1">
    <source>
        <dbReference type="SAM" id="SignalP"/>
    </source>
</evidence>
<sequence>MVHFPLKDFHILLLLVHPPPALNGFPYPTGGPLPSNRFPYPLLPDSPSAPNGFSYPPLVVHFHLWVTVCGSST</sequence>
<proteinExistence type="predicted"/>
<feature type="chain" id="PRO_5043731144" evidence="1">
    <location>
        <begin position="25"/>
        <end position="73"/>
    </location>
</feature>
<keyword evidence="1" id="KW-0732">Signal</keyword>
<dbReference type="EMBL" id="JAFNEN010000894">
    <property type="protein sequence ID" value="KAG8176334.1"/>
    <property type="molecule type" value="Genomic_DNA"/>
</dbReference>
<organism evidence="2 3">
    <name type="scientific">Oedothorax gibbosus</name>
    <dbReference type="NCBI Taxonomy" id="931172"/>
    <lineage>
        <taxon>Eukaryota</taxon>
        <taxon>Metazoa</taxon>
        <taxon>Ecdysozoa</taxon>
        <taxon>Arthropoda</taxon>
        <taxon>Chelicerata</taxon>
        <taxon>Arachnida</taxon>
        <taxon>Araneae</taxon>
        <taxon>Araneomorphae</taxon>
        <taxon>Entelegynae</taxon>
        <taxon>Araneoidea</taxon>
        <taxon>Linyphiidae</taxon>
        <taxon>Erigoninae</taxon>
        <taxon>Oedothorax</taxon>
    </lineage>
</organism>
<gene>
    <name evidence="2" type="ORF">JTE90_011898</name>
</gene>
<evidence type="ECO:0000313" key="3">
    <source>
        <dbReference type="Proteomes" id="UP000827092"/>
    </source>
</evidence>
<name>A0AAV6TYC7_9ARAC</name>
<accession>A0AAV6TYC7</accession>
<feature type="signal peptide" evidence="1">
    <location>
        <begin position="1"/>
        <end position="24"/>
    </location>
</feature>
<comment type="caution">
    <text evidence="2">The sequence shown here is derived from an EMBL/GenBank/DDBJ whole genome shotgun (WGS) entry which is preliminary data.</text>
</comment>
<keyword evidence="3" id="KW-1185">Reference proteome</keyword>
<dbReference type="AlphaFoldDB" id="A0AAV6TYC7"/>